<reference evidence="12 14" key="3">
    <citation type="submission" date="2016-10" db="EMBL/GenBank/DDBJ databases">
        <authorList>
            <person name="de Groot N.N."/>
        </authorList>
    </citation>
    <scope>NUCLEOTIDE SEQUENCE [LARGE SCALE GENOMIC DNA]</scope>
    <source>
        <strain evidence="12 14">VTM1R29</strain>
    </source>
</reference>
<feature type="domain" description="Acyl-ACP thioesterase N-terminal hotdog" evidence="8">
    <location>
        <begin position="2"/>
        <end position="132"/>
    </location>
</feature>
<dbReference type="RefSeq" id="WP_039695307.1">
    <property type="nucleotide sequence ID" value="NZ_FNUH01000003.1"/>
</dbReference>
<dbReference type="SUPFAM" id="SSF54637">
    <property type="entry name" value="Thioesterase/thiol ester dehydrase-isomerase"/>
    <property type="match status" value="2"/>
</dbReference>
<comment type="similarity">
    <text evidence="1">Belongs to the acyl-ACP thioesterase family.</text>
</comment>
<name>A0A060RLI2_9STRE</name>
<evidence type="ECO:0000313" key="11">
    <source>
        <dbReference type="EMBL" id="MBE6165060.1"/>
    </source>
</evidence>
<dbReference type="PANTHER" id="PTHR31727:SF6">
    <property type="entry name" value="OLEOYL-ACYL CARRIER PROTEIN THIOESTERASE 1, CHLOROPLASTIC"/>
    <property type="match status" value="1"/>
</dbReference>
<evidence type="ECO:0000256" key="4">
    <source>
        <dbReference type="ARBA" id="ARBA00022832"/>
    </source>
</evidence>
<keyword evidence="3 12" id="KW-0378">Hydrolase</keyword>
<protein>
    <submittedName>
        <fullName evidence="11">Acyl-[acyl-carrier-protein] thioesterase</fullName>
    </submittedName>
    <submittedName>
        <fullName evidence="12">Medium-chain acyl-[acyl-carrier-protein] hydrolase</fullName>
    </submittedName>
    <submittedName>
        <fullName evidence="10">Putative acyl-acyl carrier protein thioesterase</fullName>
    </submittedName>
</protein>
<evidence type="ECO:0000256" key="1">
    <source>
        <dbReference type="ARBA" id="ARBA00006500"/>
    </source>
</evidence>
<evidence type="ECO:0000256" key="7">
    <source>
        <dbReference type="ARBA" id="ARBA00023160"/>
    </source>
</evidence>
<dbReference type="EMBL" id="SVAF01000018">
    <property type="protein sequence ID" value="MBE6165060.1"/>
    <property type="molecule type" value="Genomic_DNA"/>
</dbReference>
<dbReference type="InterPro" id="IPR049427">
    <property type="entry name" value="Acyl-ACP_TE_C"/>
</dbReference>
<dbReference type="Proteomes" id="UP000700800">
    <property type="component" value="Unassembled WGS sequence"/>
</dbReference>
<dbReference type="CDD" id="cd00586">
    <property type="entry name" value="4HBT"/>
    <property type="match status" value="1"/>
</dbReference>
<dbReference type="InterPro" id="IPR029069">
    <property type="entry name" value="HotDog_dom_sf"/>
</dbReference>
<reference evidence="10 13" key="1">
    <citation type="submission" date="2014-02" db="EMBL/GenBank/DDBJ databases">
        <authorList>
            <person name="Manrique M."/>
        </authorList>
    </citation>
    <scope>NUCLEOTIDE SEQUENCE [LARGE SCALE GENOMIC DNA]</scope>
    <source>
        <strain evidence="10 13">LMG17956</strain>
    </source>
</reference>
<evidence type="ECO:0000259" key="8">
    <source>
        <dbReference type="Pfam" id="PF01643"/>
    </source>
</evidence>
<dbReference type="Proteomes" id="UP000182764">
    <property type="component" value="Unassembled WGS sequence"/>
</dbReference>
<accession>A0A060RLI2</accession>
<keyword evidence="2" id="KW-0444">Lipid biosynthesis</keyword>
<evidence type="ECO:0000256" key="3">
    <source>
        <dbReference type="ARBA" id="ARBA00022801"/>
    </source>
</evidence>
<reference evidence="11" key="4">
    <citation type="submission" date="2019-04" db="EMBL/GenBank/DDBJ databases">
        <title>Evolution of Biomass-Degrading Anaerobic Consortia Revealed by Metagenomics.</title>
        <authorList>
            <person name="Peng X."/>
        </authorList>
    </citation>
    <scope>NUCLEOTIDE SEQUENCE</scope>
    <source>
        <strain evidence="11">SIG195</strain>
    </source>
</reference>
<evidence type="ECO:0000313" key="12">
    <source>
        <dbReference type="EMBL" id="SEM03952.1"/>
    </source>
</evidence>
<evidence type="ECO:0000259" key="9">
    <source>
        <dbReference type="Pfam" id="PF20791"/>
    </source>
</evidence>
<keyword evidence="7" id="KW-0275">Fatty acid biosynthesis</keyword>
<dbReference type="GO" id="GO:0016297">
    <property type="term" value="F:fatty acyl-[ACP] hydrolase activity"/>
    <property type="evidence" value="ECO:0007669"/>
    <property type="project" value="InterPro"/>
</dbReference>
<evidence type="ECO:0000313" key="10">
    <source>
        <dbReference type="EMBL" id="CDO18864.1"/>
    </source>
</evidence>
<evidence type="ECO:0000256" key="5">
    <source>
        <dbReference type="ARBA" id="ARBA00022946"/>
    </source>
</evidence>
<evidence type="ECO:0000313" key="13">
    <source>
        <dbReference type="Proteomes" id="UP000027584"/>
    </source>
</evidence>
<dbReference type="PANTHER" id="PTHR31727">
    <property type="entry name" value="OLEOYL-ACYL CARRIER PROTEIN THIOESTERASE 1, CHLOROPLASTIC"/>
    <property type="match status" value="1"/>
</dbReference>
<dbReference type="Pfam" id="PF20791">
    <property type="entry name" value="Acyl-ACP_TE_C"/>
    <property type="match status" value="1"/>
</dbReference>
<gene>
    <name evidence="10" type="ORF">BN963_SGAL_02071</name>
    <name evidence="11" type="ORF">E7156_07150</name>
    <name evidence="12" type="ORF">SAMN04487839_10221</name>
</gene>
<dbReference type="GO" id="GO:0000036">
    <property type="term" value="F:acyl carrier activity"/>
    <property type="evidence" value="ECO:0007669"/>
    <property type="project" value="TreeGrafter"/>
</dbReference>
<organism evidence="10 13">
    <name type="scientific">Streptococcus gallolyticus</name>
    <dbReference type="NCBI Taxonomy" id="315405"/>
    <lineage>
        <taxon>Bacteria</taxon>
        <taxon>Bacillati</taxon>
        <taxon>Bacillota</taxon>
        <taxon>Bacilli</taxon>
        <taxon>Lactobacillales</taxon>
        <taxon>Streptococcaceae</taxon>
        <taxon>Streptococcus</taxon>
    </lineage>
</organism>
<feature type="domain" description="Acyl-ACP thioesterase-like C-terminal" evidence="9">
    <location>
        <begin position="147"/>
        <end position="241"/>
    </location>
</feature>
<dbReference type="InterPro" id="IPR045023">
    <property type="entry name" value="FATA/B"/>
</dbReference>
<dbReference type="EMBL" id="CCBC010000207">
    <property type="protein sequence ID" value="CDO18864.1"/>
    <property type="molecule type" value="Genomic_DNA"/>
</dbReference>
<dbReference type="Gene3D" id="3.10.129.10">
    <property type="entry name" value="Hotdog Thioesterase"/>
    <property type="match status" value="1"/>
</dbReference>
<dbReference type="InterPro" id="IPR002864">
    <property type="entry name" value="Acyl-ACP_thioesterase_NHD"/>
</dbReference>
<dbReference type="Proteomes" id="UP000027584">
    <property type="component" value="Unassembled WGS sequence"/>
</dbReference>
<sequence length="242" mass="28627">MGLSYQENYQVPFYESDINHNMKLPQLLSLVLQVSGKQSLSLGMSDDYIYQTYNLVWIITEYAIEIERLPKYTENIVIETVPTAYNKLFCYRDFNVYGESGDKIMTIHSTFVLMDYDSRKVHTVIDEIVDVYEVEKIKKIYRGPRYESLENPEETTYHVRFFDLDLNGHVNNSKYLEWMYDVLDVAFLEEHIPHHINLKYVKEVHYGHDIKSRVETDGLITKHEIVTQGAVHAQARIEWKEK</sequence>
<dbReference type="AlphaFoldDB" id="A0A060RLI2"/>
<reference evidence="10 13" key="2">
    <citation type="submission" date="2014-05" db="EMBL/GenBank/DDBJ databases">
        <title>Genome sequence of Streptococcus gallolyticus.</title>
        <authorList>
            <person name="Del Campo R."/>
        </authorList>
    </citation>
    <scope>NUCLEOTIDE SEQUENCE [LARGE SCALE GENOMIC DNA]</scope>
    <source>
        <strain evidence="10 13">LMG17956</strain>
    </source>
</reference>
<evidence type="ECO:0000313" key="14">
    <source>
        <dbReference type="Proteomes" id="UP000182764"/>
    </source>
</evidence>
<proteinExistence type="inferred from homology"/>
<keyword evidence="6" id="KW-0443">Lipid metabolism</keyword>
<keyword evidence="4" id="KW-0276">Fatty acid metabolism</keyword>
<dbReference type="Pfam" id="PF01643">
    <property type="entry name" value="Acyl-ACP_TE"/>
    <property type="match status" value="1"/>
</dbReference>
<keyword evidence="5" id="KW-0809">Transit peptide</keyword>
<dbReference type="EMBL" id="FOBM01000002">
    <property type="protein sequence ID" value="SEM03952.1"/>
    <property type="molecule type" value="Genomic_DNA"/>
</dbReference>
<evidence type="ECO:0000256" key="6">
    <source>
        <dbReference type="ARBA" id="ARBA00023098"/>
    </source>
</evidence>
<evidence type="ECO:0000256" key="2">
    <source>
        <dbReference type="ARBA" id="ARBA00022516"/>
    </source>
</evidence>